<dbReference type="EMBL" id="JBHSPA010000091">
    <property type="protein sequence ID" value="MFC5833308.1"/>
    <property type="molecule type" value="Genomic_DNA"/>
</dbReference>
<feature type="domain" description="Na+/H+ antiporter NhaC-like C-terminal" evidence="7">
    <location>
        <begin position="60"/>
        <end position="217"/>
    </location>
</feature>
<accession>A0ABW1D616</accession>
<evidence type="ECO:0000256" key="3">
    <source>
        <dbReference type="ARBA" id="ARBA00022692"/>
    </source>
</evidence>
<feature type="transmembrane region" description="Helical" evidence="6">
    <location>
        <begin position="219"/>
        <end position="244"/>
    </location>
</feature>
<name>A0ABW1D616_9ACTN</name>
<sequence length="480" mass="49219">MSASPGTSPENDTNAYDVETSPRRRRLTNIIALIGLVASVGAGFLANGPTLWGLLPIALYALLSLLGMDIVIATVIALLSGVLVAQMPPIDIGALLGDSLADQVTMIGLIIMLGSGVGEILKSTGVAGTIVRGVMRVVGEKSRSAVILGVMVASLLLVASLGTLAGALAIAAPILLPITARMGFTRSATASMMFIGGCAGLTIAPFAGSNVAIMDAAGIGYLGYLGYGAGPLAVLSLIMGLIVVPWMQRRTERIDDFYSEAEVGSASDADVPNAGAGRATAAFLIALLAGVAYATVTMAGTAFPLLALPVLGVVTGLASGLGPKEIIELLYRGASRLISIFLLFWLLAALFITIDKLAPFKVILDMYGESLAGSSPFVFTILIALLGWVGVPGATAAQVVLLDKVFGDLAATIGVGVGAWTIVLLFASKADTYGPFPNANMVGAMGLARSSNLRNMMITGWALLVPSCLMYTAILLFLSP</sequence>
<feature type="transmembrane region" description="Helical" evidence="6">
    <location>
        <begin position="374"/>
        <end position="402"/>
    </location>
</feature>
<dbReference type="Pfam" id="PF03553">
    <property type="entry name" value="Na_H_antiporter"/>
    <property type="match status" value="1"/>
</dbReference>
<feature type="transmembrane region" description="Helical" evidence="6">
    <location>
        <begin position="409"/>
        <end position="427"/>
    </location>
</feature>
<keyword evidence="4 6" id="KW-1133">Transmembrane helix</keyword>
<feature type="transmembrane region" description="Helical" evidence="6">
    <location>
        <begin position="334"/>
        <end position="354"/>
    </location>
</feature>
<comment type="subcellular location">
    <subcellularLocation>
        <location evidence="1">Cell membrane</location>
        <topology evidence="1">Multi-pass membrane protein</topology>
    </subcellularLocation>
</comment>
<evidence type="ECO:0000256" key="5">
    <source>
        <dbReference type="ARBA" id="ARBA00023136"/>
    </source>
</evidence>
<reference evidence="9" key="1">
    <citation type="journal article" date="2019" name="Int. J. Syst. Evol. Microbiol.">
        <title>The Global Catalogue of Microorganisms (GCM) 10K type strain sequencing project: providing services to taxonomists for standard genome sequencing and annotation.</title>
        <authorList>
            <consortium name="The Broad Institute Genomics Platform"/>
            <consortium name="The Broad Institute Genome Sequencing Center for Infectious Disease"/>
            <person name="Wu L."/>
            <person name="Ma J."/>
        </authorList>
    </citation>
    <scope>NUCLEOTIDE SEQUENCE [LARGE SCALE GENOMIC DNA]</scope>
    <source>
        <strain evidence="9">CCUG 53903</strain>
    </source>
</reference>
<keyword evidence="9" id="KW-1185">Reference proteome</keyword>
<dbReference type="InterPro" id="IPR018461">
    <property type="entry name" value="Na/H_Antiport_NhaC-like_C"/>
</dbReference>
<feature type="transmembrane region" description="Helical" evidence="6">
    <location>
        <begin position="145"/>
        <end position="176"/>
    </location>
</feature>
<comment type="caution">
    <text evidence="8">The sequence shown here is derived from an EMBL/GenBank/DDBJ whole genome shotgun (WGS) entry which is preliminary data.</text>
</comment>
<feature type="transmembrane region" description="Helical" evidence="6">
    <location>
        <begin position="27"/>
        <end position="45"/>
    </location>
</feature>
<proteinExistence type="predicted"/>
<keyword evidence="2" id="KW-1003">Cell membrane</keyword>
<gene>
    <name evidence="8" type="ORF">ACFPZ3_56460</name>
</gene>
<feature type="transmembrane region" description="Helical" evidence="6">
    <location>
        <begin position="279"/>
        <end position="296"/>
    </location>
</feature>
<dbReference type="RefSeq" id="WP_379522733.1">
    <property type="nucleotide sequence ID" value="NZ_JBHSPA010000091.1"/>
</dbReference>
<evidence type="ECO:0000256" key="4">
    <source>
        <dbReference type="ARBA" id="ARBA00022989"/>
    </source>
</evidence>
<evidence type="ECO:0000313" key="8">
    <source>
        <dbReference type="EMBL" id="MFC5833308.1"/>
    </source>
</evidence>
<protein>
    <submittedName>
        <fullName evidence="8">Na+/H+ antiporter NhaC family protein</fullName>
    </submittedName>
</protein>
<evidence type="ECO:0000256" key="6">
    <source>
        <dbReference type="SAM" id="Phobius"/>
    </source>
</evidence>
<feature type="transmembrane region" description="Helical" evidence="6">
    <location>
        <begin position="458"/>
        <end position="478"/>
    </location>
</feature>
<feature type="transmembrane region" description="Helical" evidence="6">
    <location>
        <begin position="302"/>
        <end position="322"/>
    </location>
</feature>
<keyword evidence="5 6" id="KW-0472">Membrane</keyword>
<feature type="transmembrane region" description="Helical" evidence="6">
    <location>
        <begin position="92"/>
        <end position="113"/>
    </location>
</feature>
<keyword evidence="3 6" id="KW-0812">Transmembrane</keyword>
<evidence type="ECO:0000256" key="1">
    <source>
        <dbReference type="ARBA" id="ARBA00004651"/>
    </source>
</evidence>
<feature type="transmembrane region" description="Helical" evidence="6">
    <location>
        <begin position="188"/>
        <end position="207"/>
    </location>
</feature>
<organism evidence="8 9">
    <name type="scientific">Nonomuraea insulae</name>
    <dbReference type="NCBI Taxonomy" id="1616787"/>
    <lineage>
        <taxon>Bacteria</taxon>
        <taxon>Bacillati</taxon>
        <taxon>Actinomycetota</taxon>
        <taxon>Actinomycetes</taxon>
        <taxon>Streptosporangiales</taxon>
        <taxon>Streptosporangiaceae</taxon>
        <taxon>Nonomuraea</taxon>
    </lineage>
</organism>
<evidence type="ECO:0000313" key="9">
    <source>
        <dbReference type="Proteomes" id="UP001596058"/>
    </source>
</evidence>
<feature type="transmembrane region" description="Helical" evidence="6">
    <location>
        <begin position="57"/>
        <end position="85"/>
    </location>
</feature>
<evidence type="ECO:0000256" key="2">
    <source>
        <dbReference type="ARBA" id="ARBA00022475"/>
    </source>
</evidence>
<evidence type="ECO:0000259" key="7">
    <source>
        <dbReference type="Pfam" id="PF03553"/>
    </source>
</evidence>
<dbReference type="Proteomes" id="UP001596058">
    <property type="component" value="Unassembled WGS sequence"/>
</dbReference>